<dbReference type="SUPFAM" id="SSF53474">
    <property type="entry name" value="alpha/beta-Hydrolases"/>
    <property type="match status" value="1"/>
</dbReference>
<evidence type="ECO:0000256" key="5">
    <source>
        <dbReference type="ARBA" id="ARBA00022801"/>
    </source>
</evidence>
<dbReference type="Proteomes" id="UP001152759">
    <property type="component" value="Chromosome 6"/>
</dbReference>
<keyword evidence="8" id="KW-1185">Reference proteome</keyword>
<dbReference type="EMBL" id="OU963867">
    <property type="protein sequence ID" value="CAH0392222.1"/>
    <property type="molecule type" value="Genomic_DNA"/>
</dbReference>
<gene>
    <name evidence="7" type="ORF">BEMITA_LOCUS10765</name>
</gene>
<keyword evidence="6" id="KW-0325">Glycoprotein</keyword>
<evidence type="ECO:0000256" key="4">
    <source>
        <dbReference type="ARBA" id="ARBA00022729"/>
    </source>
</evidence>
<dbReference type="GO" id="GO:0004185">
    <property type="term" value="F:serine-type carboxypeptidase activity"/>
    <property type="evidence" value="ECO:0007669"/>
    <property type="project" value="InterPro"/>
</dbReference>
<organism evidence="7 8">
    <name type="scientific">Bemisia tabaci</name>
    <name type="common">Sweetpotato whitefly</name>
    <name type="synonym">Aleurodes tabaci</name>
    <dbReference type="NCBI Taxonomy" id="7038"/>
    <lineage>
        <taxon>Eukaryota</taxon>
        <taxon>Metazoa</taxon>
        <taxon>Ecdysozoa</taxon>
        <taxon>Arthropoda</taxon>
        <taxon>Hexapoda</taxon>
        <taxon>Insecta</taxon>
        <taxon>Pterygota</taxon>
        <taxon>Neoptera</taxon>
        <taxon>Paraneoptera</taxon>
        <taxon>Hemiptera</taxon>
        <taxon>Sternorrhyncha</taxon>
        <taxon>Aleyrodoidea</taxon>
        <taxon>Aleyrodidae</taxon>
        <taxon>Aleyrodinae</taxon>
        <taxon>Bemisia</taxon>
    </lineage>
</organism>
<dbReference type="PANTHER" id="PTHR11802:SF3">
    <property type="entry name" value="RETINOID-INDUCIBLE SERINE CARBOXYPEPTIDASE"/>
    <property type="match status" value="1"/>
</dbReference>
<dbReference type="AlphaFoldDB" id="A0A9P0F4Z3"/>
<reference evidence="7" key="1">
    <citation type="submission" date="2021-12" db="EMBL/GenBank/DDBJ databases">
        <authorList>
            <person name="King R."/>
        </authorList>
    </citation>
    <scope>NUCLEOTIDE SEQUENCE</scope>
</reference>
<evidence type="ECO:0000256" key="2">
    <source>
        <dbReference type="ARBA" id="ARBA00022645"/>
    </source>
</evidence>
<keyword evidence="2" id="KW-0121">Carboxypeptidase</keyword>
<evidence type="ECO:0000256" key="1">
    <source>
        <dbReference type="ARBA" id="ARBA00009431"/>
    </source>
</evidence>
<accession>A0A9P0F4Z3</accession>
<keyword evidence="5" id="KW-0378">Hydrolase</keyword>
<keyword evidence="4" id="KW-0732">Signal</keyword>
<proteinExistence type="inferred from homology"/>
<sequence length="566" mass="65254">MVRPSPSPLFVNSFLLDPHIRAKLKLRSQKAELRRLTYANLLSAAPVGSPLFLSPIIKKGDFAEAQRLATVQPIPPLLPGIESFSGFITVNENLGSNLFFWMFKSFEGDWKTKPLVIWLQAARGSRRCTDCCETRQEEVHVVPEVQPPVHRQPCRGRLQLHEKDAGYPTSELDIATNLYSFIVQFYGMFPELKNNPLYITGEIKRQKYPKYVVRENAGKGLVVPLSAVAIGNGWSDPFYMMEYADYLYQHGFIDSNTRDLFHTYEEEARAAMRAKEWSKAKSVFYDKLFWAMYNVTGLDAPYNYIHDVDVLQPDEDFFAKPDVRRLFHVSDHKSTPAKPWIEDILNWEAFPFVSYSGQRDIICAYPLSVNLFRNLKWKHADAYLKAKRCKILEGVTTVGYFKTVGLFTEILFRNCGHMVPGDQPLVAFKFLDTLIGNRTAGFSVWKRIDKQGVRREHPNNRFFTTASNAEISSRVFTVNRRVYDRRRNLRDPLRLIPAAKNTPRESKPINIREKWHVKRFSTPRGTPGAHVDRVSRKDRKNSETLNAFNSIVKNPGTKFTLKQLLF</sequence>
<dbReference type="InterPro" id="IPR029058">
    <property type="entry name" value="AB_hydrolase_fold"/>
</dbReference>
<evidence type="ECO:0000256" key="6">
    <source>
        <dbReference type="ARBA" id="ARBA00023180"/>
    </source>
</evidence>
<protein>
    <submittedName>
        <fullName evidence="7">Uncharacterized protein</fullName>
    </submittedName>
</protein>
<comment type="similarity">
    <text evidence="1">Belongs to the peptidase S10 family.</text>
</comment>
<keyword evidence="3" id="KW-0645">Protease</keyword>
<evidence type="ECO:0000313" key="7">
    <source>
        <dbReference type="EMBL" id="CAH0392222.1"/>
    </source>
</evidence>
<name>A0A9P0F4Z3_BEMTA</name>
<dbReference type="PANTHER" id="PTHR11802">
    <property type="entry name" value="SERINE PROTEASE FAMILY S10 SERINE CARBOXYPEPTIDASE"/>
    <property type="match status" value="1"/>
</dbReference>
<dbReference type="Gene3D" id="3.40.50.1820">
    <property type="entry name" value="alpha/beta hydrolase"/>
    <property type="match status" value="2"/>
</dbReference>
<dbReference type="GO" id="GO:0006508">
    <property type="term" value="P:proteolysis"/>
    <property type="evidence" value="ECO:0007669"/>
    <property type="project" value="UniProtKB-KW"/>
</dbReference>
<dbReference type="InterPro" id="IPR001563">
    <property type="entry name" value="Peptidase_S10"/>
</dbReference>
<dbReference type="Pfam" id="PF00450">
    <property type="entry name" value="Peptidase_S10"/>
    <property type="match status" value="2"/>
</dbReference>
<evidence type="ECO:0000313" key="8">
    <source>
        <dbReference type="Proteomes" id="UP001152759"/>
    </source>
</evidence>
<evidence type="ECO:0000256" key="3">
    <source>
        <dbReference type="ARBA" id="ARBA00022670"/>
    </source>
</evidence>